<evidence type="ECO:0000256" key="3">
    <source>
        <dbReference type="ARBA" id="ARBA00022692"/>
    </source>
</evidence>
<dbReference type="AlphaFoldDB" id="A0AAU9KD58"/>
<dbReference type="Proteomes" id="UP001162131">
    <property type="component" value="Unassembled WGS sequence"/>
</dbReference>
<evidence type="ECO:0000256" key="4">
    <source>
        <dbReference type="ARBA" id="ARBA00022989"/>
    </source>
</evidence>
<keyword evidence="2 7" id="KW-0808">Transferase</keyword>
<keyword evidence="10" id="KW-1185">Reference proteome</keyword>
<dbReference type="GO" id="GO:0005794">
    <property type="term" value="C:Golgi apparatus"/>
    <property type="evidence" value="ECO:0007669"/>
    <property type="project" value="TreeGrafter"/>
</dbReference>
<dbReference type="Pfam" id="PF01529">
    <property type="entry name" value="DHHC"/>
    <property type="match status" value="1"/>
</dbReference>
<evidence type="ECO:0000256" key="6">
    <source>
        <dbReference type="ARBA" id="ARBA00023315"/>
    </source>
</evidence>
<dbReference type="GO" id="GO:0005783">
    <property type="term" value="C:endoplasmic reticulum"/>
    <property type="evidence" value="ECO:0007669"/>
    <property type="project" value="TreeGrafter"/>
</dbReference>
<dbReference type="GO" id="GO:0016020">
    <property type="term" value="C:membrane"/>
    <property type="evidence" value="ECO:0007669"/>
    <property type="project" value="UniProtKB-SubCell"/>
</dbReference>
<comment type="domain">
    <text evidence="7">The DHHC domain is required for palmitoyltransferase activity.</text>
</comment>
<evidence type="ECO:0000256" key="2">
    <source>
        <dbReference type="ARBA" id="ARBA00022679"/>
    </source>
</evidence>
<accession>A0AAU9KD58</accession>
<evidence type="ECO:0000313" key="9">
    <source>
        <dbReference type="EMBL" id="CAG9335976.1"/>
    </source>
</evidence>
<keyword evidence="3 7" id="KW-0812">Transmembrane</keyword>
<dbReference type="GO" id="GO:0019706">
    <property type="term" value="F:protein-cysteine S-palmitoyltransferase activity"/>
    <property type="evidence" value="ECO:0007669"/>
    <property type="project" value="UniProtKB-EC"/>
</dbReference>
<gene>
    <name evidence="9" type="ORF">BSTOLATCC_MIC65284</name>
</gene>
<evidence type="ECO:0000256" key="5">
    <source>
        <dbReference type="ARBA" id="ARBA00023136"/>
    </source>
</evidence>
<sequence>MKVIRIKPTRNHGLNAPINIYQVLSWIVNLFNIIISSLILIPTMNLPSKIIYTILYSTTQIISIIYAYRATICDPTDPLLLSYREKVKRGERPEAVSYQAFCTICNCNVSLKAKHCGQCNRCVDNFDHHCKWLNNCIGQKNYHLFTQLIAILEINMLTITAFGLTQLCEYYVNYDEYVDKVSDISSSINPKSFLILTFIVTIEAAIIAFLTAHLLALHVWLKMKGMTTFEYILSRRNKKQKLTQVGDAKDTTVNIGDHEISYNYTEPPKTPLHEKKSFPEIITEEQYAGGEEIDISKLHTVLSPTFSHNTERTTENVFN</sequence>
<comment type="similarity">
    <text evidence="7">Belongs to the DHHC palmitoyltransferase family.</text>
</comment>
<proteinExistence type="inferred from homology"/>
<dbReference type="InterPro" id="IPR039859">
    <property type="entry name" value="PFA4/ZDH16/20/ERF2-like"/>
</dbReference>
<evidence type="ECO:0000256" key="1">
    <source>
        <dbReference type="ARBA" id="ARBA00004141"/>
    </source>
</evidence>
<feature type="transmembrane region" description="Helical" evidence="7">
    <location>
        <begin position="148"/>
        <end position="172"/>
    </location>
</feature>
<dbReference type="PROSITE" id="PS50216">
    <property type="entry name" value="DHHC"/>
    <property type="match status" value="1"/>
</dbReference>
<name>A0AAU9KD58_9CILI</name>
<dbReference type="GO" id="GO:0006612">
    <property type="term" value="P:protein targeting to membrane"/>
    <property type="evidence" value="ECO:0007669"/>
    <property type="project" value="TreeGrafter"/>
</dbReference>
<feature type="domain" description="Palmitoyltransferase DHHC" evidence="8">
    <location>
        <begin position="99"/>
        <end position="232"/>
    </location>
</feature>
<feature type="transmembrane region" description="Helical" evidence="7">
    <location>
        <begin position="50"/>
        <end position="68"/>
    </location>
</feature>
<dbReference type="PANTHER" id="PTHR22883:SF203">
    <property type="entry name" value="PALMITOYLTRANSFERASE"/>
    <property type="match status" value="1"/>
</dbReference>
<protein>
    <recommendedName>
        <fullName evidence="7">Palmitoyltransferase</fullName>
        <ecNumber evidence="7">2.3.1.225</ecNumber>
    </recommendedName>
</protein>
<keyword evidence="6 7" id="KW-0012">Acyltransferase</keyword>
<comment type="caution">
    <text evidence="9">The sequence shown here is derived from an EMBL/GenBank/DDBJ whole genome shotgun (WGS) entry which is preliminary data.</text>
</comment>
<comment type="subcellular location">
    <subcellularLocation>
        <location evidence="1">Membrane</location>
        <topology evidence="1">Multi-pass membrane protein</topology>
    </subcellularLocation>
</comment>
<keyword evidence="5 7" id="KW-0472">Membrane</keyword>
<evidence type="ECO:0000313" key="10">
    <source>
        <dbReference type="Proteomes" id="UP001162131"/>
    </source>
</evidence>
<dbReference type="EMBL" id="CAJZBQ010000063">
    <property type="protein sequence ID" value="CAG9335976.1"/>
    <property type="molecule type" value="Genomic_DNA"/>
</dbReference>
<dbReference type="InterPro" id="IPR001594">
    <property type="entry name" value="Palmitoyltrfase_DHHC"/>
</dbReference>
<dbReference type="PANTHER" id="PTHR22883">
    <property type="entry name" value="ZINC FINGER DHHC DOMAIN CONTAINING PROTEIN"/>
    <property type="match status" value="1"/>
</dbReference>
<reference evidence="9" key="1">
    <citation type="submission" date="2021-09" db="EMBL/GenBank/DDBJ databases">
        <authorList>
            <consortium name="AG Swart"/>
            <person name="Singh M."/>
            <person name="Singh A."/>
            <person name="Seah K."/>
            <person name="Emmerich C."/>
        </authorList>
    </citation>
    <scope>NUCLEOTIDE SEQUENCE</scope>
    <source>
        <strain evidence="9">ATCC30299</strain>
    </source>
</reference>
<feature type="transmembrane region" description="Helical" evidence="7">
    <location>
        <begin position="192"/>
        <end position="217"/>
    </location>
</feature>
<organism evidence="9 10">
    <name type="scientific">Blepharisma stoltei</name>
    <dbReference type="NCBI Taxonomy" id="1481888"/>
    <lineage>
        <taxon>Eukaryota</taxon>
        <taxon>Sar</taxon>
        <taxon>Alveolata</taxon>
        <taxon>Ciliophora</taxon>
        <taxon>Postciliodesmatophora</taxon>
        <taxon>Heterotrichea</taxon>
        <taxon>Heterotrichida</taxon>
        <taxon>Blepharismidae</taxon>
        <taxon>Blepharisma</taxon>
    </lineage>
</organism>
<feature type="transmembrane region" description="Helical" evidence="7">
    <location>
        <begin position="20"/>
        <end position="44"/>
    </location>
</feature>
<dbReference type="EC" id="2.3.1.225" evidence="7"/>
<evidence type="ECO:0000259" key="8">
    <source>
        <dbReference type="Pfam" id="PF01529"/>
    </source>
</evidence>
<keyword evidence="4 7" id="KW-1133">Transmembrane helix</keyword>
<evidence type="ECO:0000256" key="7">
    <source>
        <dbReference type="RuleBase" id="RU079119"/>
    </source>
</evidence>
<comment type="catalytic activity">
    <reaction evidence="7">
        <text>L-cysteinyl-[protein] + hexadecanoyl-CoA = S-hexadecanoyl-L-cysteinyl-[protein] + CoA</text>
        <dbReference type="Rhea" id="RHEA:36683"/>
        <dbReference type="Rhea" id="RHEA-COMP:10131"/>
        <dbReference type="Rhea" id="RHEA-COMP:11032"/>
        <dbReference type="ChEBI" id="CHEBI:29950"/>
        <dbReference type="ChEBI" id="CHEBI:57287"/>
        <dbReference type="ChEBI" id="CHEBI:57379"/>
        <dbReference type="ChEBI" id="CHEBI:74151"/>
        <dbReference type="EC" id="2.3.1.225"/>
    </reaction>
</comment>